<name>A0A645FQA3_9ZZZZ</name>
<keyword evidence="1" id="KW-0472">Membrane</keyword>
<reference evidence="2" key="1">
    <citation type="submission" date="2019-08" db="EMBL/GenBank/DDBJ databases">
        <authorList>
            <person name="Kucharzyk K."/>
            <person name="Murdoch R.W."/>
            <person name="Higgins S."/>
            <person name="Loffler F."/>
        </authorList>
    </citation>
    <scope>NUCLEOTIDE SEQUENCE</scope>
</reference>
<gene>
    <name evidence="2" type="ORF">SDC9_163936</name>
</gene>
<keyword evidence="1" id="KW-0812">Transmembrane</keyword>
<evidence type="ECO:0000256" key="1">
    <source>
        <dbReference type="SAM" id="Phobius"/>
    </source>
</evidence>
<accession>A0A645FQA3</accession>
<dbReference type="AlphaFoldDB" id="A0A645FQA3"/>
<proteinExistence type="predicted"/>
<keyword evidence="1" id="KW-1133">Transmembrane helix</keyword>
<comment type="caution">
    <text evidence="2">The sequence shown here is derived from an EMBL/GenBank/DDBJ whole genome shotgun (WGS) entry which is preliminary data.</text>
</comment>
<dbReference type="EMBL" id="VSSQ01063573">
    <property type="protein sequence ID" value="MPN16591.1"/>
    <property type="molecule type" value="Genomic_DNA"/>
</dbReference>
<organism evidence="2">
    <name type="scientific">bioreactor metagenome</name>
    <dbReference type="NCBI Taxonomy" id="1076179"/>
    <lineage>
        <taxon>unclassified sequences</taxon>
        <taxon>metagenomes</taxon>
        <taxon>ecological metagenomes</taxon>
    </lineage>
</organism>
<evidence type="ECO:0000313" key="2">
    <source>
        <dbReference type="EMBL" id="MPN16591.1"/>
    </source>
</evidence>
<protein>
    <submittedName>
        <fullName evidence="2">Uncharacterized protein</fullName>
    </submittedName>
</protein>
<feature type="transmembrane region" description="Helical" evidence="1">
    <location>
        <begin position="14"/>
        <end position="35"/>
    </location>
</feature>
<feature type="transmembrane region" description="Helical" evidence="1">
    <location>
        <begin position="41"/>
        <end position="61"/>
    </location>
</feature>
<dbReference type="PROSITE" id="PS51257">
    <property type="entry name" value="PROKAR_LIPOPROTEIN"/>
    <property type="match status" value="1"/>
</dbReference>
<sequence length="88" mass="10080">MKKHKEKKEFSKKIFIGVSMLTVSITLYACVLMWITKDTGGLAYLIPAVFAEFATATGFYYNKARAENEIKIQNSDRVRVVEKEEVKL</sequence>